<dbReference type="SUPFAM" id="SSF142913">
    <property type="entry name" value="YktB/PF0168-like"/>
    <property type="match status" value="1"/>
</dbReference>
<dbReference type="HAMAP" id="MF_01851">
    <property type="entry name" value="UPF0637"/>
    <property type="match status" value="1"/>
</dbReference>
<evidence type="ECO:0000313" key="3">
    <source>
        <dbReference type="Proteomes" id="UP000547209"/>
    </source>
</evidence>
<comment type="similarity">
    <text evidence="1">Belongs to the UPF0637 family.</text>
</comment>
<dbReference type="Proteomes" id="UP000547209">
    <property type="component" value="Unassembled WGS sequence"/>
</dbReference>
<name>A0A7X0RRT8_9BACL</name>
<dbReference type="Gene3D" id="3.30.930.20">
    <property type="entry name" value="Protein of unknown function DUF1054"/>
    <property type="match status" value="1"/>
</dbReference>
<sequence length="213" mass="23935">MQSIVNTGFPGFAEVDFEALKTPGLEGRMEAIIHQVRPKLTALGETLAPVLAGLCDEPMYPHVAKHARRSVNPPDDTWVAWSRHPRGYKAHPHFQIGLWSTHLFIQFAIIYESPNKSVFAERAARELDSVRSAVPADYVWSKDHMLPKGTPHREMSDEELTAWLARLKTVKAAEVTCGLHLRRGDPLLADGDALLGRAEEVYRTLMPLYKLSF</sequence>
<dbReference type="AlphaFoldDB" id="A0A7X0RRT8"/>
<organism evidence="2 3">
    <name type="scientific">Cohnella nanjingensis</name>
    <dbReference type="NCBI Taxonomy" id="1387779"/>
    <lineage>
        <taxon>Bacteria</taxon>
        <taxon>Bacillati</taxon>
        <taxon>Bacillota</taxon>
        <taxon>Bacilli</taxon>
        <taxon>Bacillales</taxon>
        <taxon>Paenibacillaceae</taxon>
        <taxon>Cohnella</taxon>
    </lineage>
</organism>
<dbReference type="EMBL" id="JACJVP010000017">
    <property type="protein sequence ID" value="MBB6671104.1"/>
    <property type="molecule type" value="Genomic_DNA"/>
</dbReference>
<keyword evidence="3" id="KW-1185">Reference proteome</keyword>
<evidence type="ECO:0000256" key="1">
    <source>
        <dbReference type="HAMAP-Rule" id="MF_01851"/>
    </source>
</evidence>
<dbReference type="Pfam" id="PF06335">
    <property type="entry name" value="DUF1054"/>
    <property type="match status" value="1"/>
</dbReference>
<evidence type="ECO:0000313" key="2">
    <source>
        <dbReference type="EMBL" id="MBB6671104.1"/>
    </source>
</evidence>
<dbReference type="InterPro" id="IPR009403">
    <property type="entry name" value="UPF0637"/>
</dbReference>
<dbReference type="InterPro" id="IPR053707">
    <property type="entry name" value="UPF0637_domain_sf"/>
</dbReference>
<dbReference type="PIRSF" id="PIRSF021332">
    <property type="entry name" value="DUF1054"/>
    <property type="match status" value="1"/>
</dbReference>
<protein>
    <recommendedName>
        <fullName evidence="1">UPF0637 protein H7C19_10435</fullName>
    </recommendedName>
</protein>
<proteinExistence type="inferred from homology"/>
<reference evidence="2 3" key="1">
    <citation type="submission" date="2020-08" db="EMBL/GenBank/DDBJ databases">
        <title>Cohnella phylogeny.</title>
        <authorList>
            <person name="Dunlap C."/>
        </authorList>
    </citation>
    <scope>NUCLEOTIDE SEQUENCE [LARGE SCALE GENOMIC DNA]</scope>
    <source>
        <strain evidence="2 3">DSM 28246</strain>
    </source>
</reference>
<gene>
    <name evidence="2" type="ORF">H7C19_10435</name>
</gene>
<accession>A0A7X0RRT8</accession>
<dbReference type="RefSeq" id="WP_185142591.1">
    <property type="nucleotide sequence ID" value="NZ_JACJVP010000017.1"/>
</dbReference>
<comment type="caution">
    <text evidence="2">The sequence shown here is derived from an EMBL/GenBank/DDBJ whole genome shotgun (WGS) entry which is preliminary data.</text>
</comment>